<dbReference type="AlphaFoldDB" id="A0A847RTX5"/>
<dbReference type="SMART" id="SM00448">
    <property type="entry name" value="REC"/>
    <property type="match status" value="1"/>
</dbReference>
<organism evidence="4 5">
    <name type="scientific">Chitinophaga varians</name>
    <dbReference type="NCBI Taxonomy" id="2202339"/>
    <lineage>
        <taxon>Bacteria</taxon>
        <taxon>Pseudomonadati</taxon>
        <taxon>Bacteroidota</taxon>
        <taxon>Chitinophagia</taxon>
        <taxon>Chitinophagales</taxon>
        <taxon>Chitinophagaceae</taxon>
        <taxon>Chitinophaga</taxon>
    </lineage>
</organism>
<keyword evidence="5" id="KW-1185">Reference proteome</keyword>
<dbReference type="PANTHER" id="PTHR44591">
    <property type="entry name" value="STRESS RESPONSE REGULATOR PROTEIN 1"/>
    <property type="match status" value="1"/>
</dbReference>
<feature type="domain" description="Response regulatory" evidence="3">
    <location>
        <begin position="3"/>
        <end position="118"/>
    </location>
</feature>
<comment type="caution">
    <text evidence="4">The sequence shown here is derived from an EMBL/GenBank/DDBJ whole genome shotgun (WGS) entry which is preliminary data.</text>
</comment>
<sequence>MYSVLLVEDDEFVCKAIEIILRKQDYIISIARNGQDAMQYLQKSKFDLVITDLMLPYANGMELVSKMRNELHLDIPILVLSAVTHEKTITEGFDIGVDDYLKKPFNPAELSSRVKRLIQQKEKNHLIH</sequence>
<dbReference type="PROSITE" id="PS50110">
    <property type="entry name" value="RESPONSE_REGULATORY"/>
    <property type="match status" value="1"/>
</dbReference>
<evidence type="ECO:0000259" key="3">
    <source>
        <dbReference type="PROSITE" id="PS50110"/>
    </source>
</evidence>
<dbReference type="EMBL" id="JABAIA010000002">
    <property type="protein sequence ID" value="NLR66543.1"/>
    <property type="molecule type" value="Genomic_DNA"/>
</dbReference>
<evidence type="ECO:0000256" key="2">
    <source>
        <dbReference type="PROSITE-ProRule" id="PRU00169"/>
    </source>
</evidence>
<evidence type="ECO:0000313" key="4">
    <source>
        <dbReference type="EMBL" id="NLR66543.1"/>
    </source>
</evidence>
<feature type="modified residue" description="4-aspartylphosphate" evidence="2">
    <location>
        <position position="52"/>
    </location>
</feature>
<reference evidence="4 5" key="1">
    <citation type="submission" date="2020-04" db="EMBL/GenBank/DDBJ databases">
        <authorList>
            <person name="Yin C."/>
        </authorList>
    </citation>
    <scope>NUCLEOTIDE SEQUENCE [LARGE SCALE GENOMIC DNA]</scope>
    <source>
        <strain evidence="4 5">Ae27</strain>
    </source>
</reference>
<dbReference type="CDD" id="cd17574">
    <property type="entry name" value="REC_OmpR"/>
    <property type="match status" value="1"/>
</dbReference>
<protein>
    <submittedName>
        <fullName evidence="4">Response regulator</fullName>
    </submittedName>
</protein>
<dbReference type="InterPro" id="IPR001789">
    <property type="entry name" value="Sig_transdc_resp-reg_receiver"/>
</dbReference>
<evidence type="ECO:0000313" key="5">
    <source>
        <dbReference type="Proteomes" id="UP000570474"/>
    </source>
</evidence>
<dbReference type="SUPFAM" id="SSF52172">
    <property type="entry name" value="CheY-like"/>
    <property type="match status" value="1"/>
</dbReference>
<dbReference type="RefSeq" id="WP_168872460.1">
    <property type="nucleotide sequence ID" value="NZ_JABAIA010000002.1"/>
</dbReference>
<dbReference type="GO" id="GO:0000160">
    <property type="term" value="P:phosphorelay signal transduction system"/>
    <property type="evidence" value="ECO:0007669"/>
    <property type="project" value="InterPro"/>
</dbReference>
<keyword evidence="1 2" id="KW-0597">Phosphoprotein</keyword>
<name>A0A847RTX5_9BACT</name>
<dbReference type="Gene3D" id="3.40.50.2300">
    <property type="match status" value="1"/>
</dbReference>
<dbReference type="InterPro" id="IPR050595">
    <property type="entry name" value="Bact_response_regulator"/>
</dbReference>
<evidence type="ECO:0000256" key="1">
    <source>
        <dbReference type="ARBA" id="ARBA00022553"/>
    </source>
</evidence>
<dbReference type="Proteomes" id="UP000570474">
    <property type="component" value="Unassembled WGS sequence"/>
</dbReference>
<proteinExistence type="predicted"/>
<gene>
    <name evidence="4" type="ORF">HGH92_19695</name>
</gene>
<dbReference type="InterPro" id="IPR011006">
    <property type="entry name" value="CheY-like_superfamily"/>
</dbReference>
<dbReference type="Pfam" id="PF00072">
    <property type="entry name" value="Response_reg"/>
    <property type="match status" value="1"/>
</dbReference>
<accession>A0A847RTX5</accession>
<dbReference type="PANTHER" id="PTHR44591:SF3">
    <property type="entry name" value="RESPONSE REGULATORY DOMAIN-CONTAINING PROTEIN"/>
    <property type="match status" value="1"/>
</dbReference>